<dbReference type="InterPro" id="IPR039065">
    <property type="entry name" value="AcoX-like"/>
</dbReference>
<dbReference type="GO" id="GO:0006741">
    <property type="term" value="P:NADP+ biosynthetic process"/>
    <property type="evidence" value="ECO:0007669"/>
    <property type="project" value="InterPro"/>
</dbReference>
<protein>
    <submittedName>
        <fullName evidence="2">NAD(+)/NADH kinase</fullName>
    </submittedName>
</protein>
<keyword evidence="3" id="KW-1185">Reference proteome</keyword>
<gene>
    <name evidence="2" type="ORF">JD292_07530</name>
</gene>
<evidence type="ECO:0000313" key="3">
    <source>
        <dbReference type="Proteomes" id="UP000618733"/>
    </source>
</evidence>
<name>A0A934UWQ4_9MICO</name>
<dbReference type="EMBL" id="JAEHOI010000006">
    <property type="protein sequence ID" value="MBK0421924.1"/>
    <property type="molecule type" value="Genomic_DNA"/>
</dbReference>
<dbReference type="RefSeq" id="WP_200132125.1">
    <property type="nucleotide sequence ID" value="NZ_JAEHOI010000006.1"/>
</dbReference>
<feature type="compositionally biased region" description="Low complexity" evidence="1">
    <location>
        <begin position="156"/>
        <end position="167"/>
    </location>
</feature>
<evidence type="ECO:0000313" key="2">
    <source>
        <dbReference type="EMBL" id="MBK0421924.1"/>
    </source>
</evidence>
<proteinExistence type="predicted"/>
<dbReference type="PANTHER" id="PTHR40697">
    <property type="entry name" value="ACETOIN CATABOLISM PROTEIN X"/>
    <property type="match status" value="1"/>
</dbReference>
<dbReference type="Pfam" id="PF01513">
    <property type="entry name" value="NAD_kinase"/>
    <property type="match status" value="1"/>
</dbReference>
<sequence>MRAEANASPPAIGLVVNPLAGIGGEVGLGGSDGARVQEEASRLGGRPRSPERAARFVRELERLVPGARVLTGPGALGEDVAPGAEIVPVPEGIGADGATTAAATASLARSLAERGAALIVFVGGDGTARDVMRGIGRGSIGAGGPGAAAGPGADAGQGAAATQDAVGPGDAATARGAEQLCLGVPAGVKMHSGVFAVTPEDAAAQAAEVLAGRGRSVERDVVDLDEDARRAGVLSTAIFGTMRVPLHERMQRGKRSPAHGSGIDAAGVAAELRESAAGLTLVFGPGTTTARVAERFGIEPTLLGFDAISPDGTIRHGLTGEELERIAEAGDFAVVLSPVGGQGFVIGRGNHQLTARVLERLERERLILVAEPAKLGELAGRLRIDAPTAELNAKFRGTARVLLGQGEIAVGRIE</sequence>
<keyword evidence="2" id="KW-0418">Kinase</keyword>
<feature type="compositionally biased region" description="Gly residues" evidence="1">
    <location>
        <begin position="143"/>
        <end position="155"/>
    </location>
</feature>
<keyword evidence="2" id="KW-0808">Transferase</keyword>
<comment type="caution">
    <text evidence="2">The sequence shown here is derived from an EMBL/GenBank/DDBJ whole genome shotgun (WGS) entry which is preliminary data.</text>
</comment>
<organism evidence="2 3">
    <name type="scientific">Leucobacter edaphi</name>
    <dbReference type="NCBI Taxonomy" id="2796472"/>
    <lineage>
        <taxon>Bacteria</taxon>
        <taxon>Bacillati</taxon>
        <taxon>Actinomycetota</taxon>
        <taxon>Actinomycetes</taxon>
        <taxon>Micrococcales</taxon>
        <taxon>Microbacteriaceae</taxon>
        <taxon>Leucobacter</taxon>
    </lineage>
</organism>
<evidence type="ECO:0000256" key="1">
    <source>
        <dbReference type="SAM" id="MobiDB-lite"/>
    </source>
</evidence>
<reference evidence="2" key="1">
    <citation type="submission" date="2020-12" db="EMBL/GenBank/DDBJ databases">
        <title>Leucobacter sp. CAS2, isolated from Chromium sludge.</title>
        <authorList>
            <person name="Xu Z."/>
        </authorList>
    </citation>
    <scope>NUCLEOTIDE SEQUENCE</scope>
    <source>
        <strain evidence="2">CSA2</strain>
    </source>
</reference>
<accession>A0A934UWQ4</accession>
<feature type="region of interest" description="Disordered" evidence="1">
    <location>
        <begin position="143"/>
        <end position="167"/>
    </location>
</feature>
<dbReference type="Proteomes" id="UP000618733">
    <property type="component" value="Unassembled WGS sequence"/>
</dbReference>
<dbReference type="PANTHER" id="PTHR40697:SF2">
    <property type="entry name" value="ATP-NAD KINASE-RELATED"/>
    <property type="match status" value="1"/>
</dbReference>
<dbReference type="Pfam" id="PF20143">
    <property type="entry name" value="NAD_kinase_C"/>
    <property type="match status" value="1"/>
</dbReference>
<dbReference type="InterPro" id="IPR002504">
    <property type="entry name" value="NADK"/>
</dbReference>
<dbReference type="GO" id="GO:0003951">
    <property type="term" value="F:NAD+ kinase activity"/>
    <property type="evidence" value="ECO:0007669"/>
    <property type="project" value="InterPro"/>
</dbReference>
<dbReference type="AlphaFoldDB" id="A0A934UWQ4"/>